<reference evidence="2" key="1">
    <citation type="journal article" date="2015" name="Nature">
        <title>Complex archaea that bridge the gap between prokaryotes and eukaryotes.</title>
        <authorList>
            <person name="Spang A."/>
            <person name="Saw J.H."/>
            <person name="Jorgensen S.L."/>
            <person name="Zaremba-Niedzwiedzka K."/>
            <person name="Martijn J."/>
            <person name="Lind A.E."/>
            <person name="van Eijk R."/>
            <person name="Schleper C."/>
            <person name="Guy L."/>
            <person name="Ettema T.J."/>
        </authorList>
    </citation>
    <scope>NUCLEOTIDE SEQUENCE</scope>
</reference>
<organism evidence="2">
    <name type="scientific">marine sediment metagenome</name>
    <dbReference type="NCBI Taxonomy" id="412755"/>
    <lineage>
        <taxon>unclassified sequences</taxon>
        <taxon>metagenomes</taxon>
        <taxon>ecological metagenomes</taxon>
    </lineage>
</organism>
<feature type="compositionally biased region" description="Basic and acidic residues" evidence="1">
    <location>
        <begin position="27"/>
        <end position="38"/>
    </location>
</feature>
<evidence type="ECO:0000313" key="2">
    <source>
        <dbReference type="EMBL" id="KKL71393.1"/>
    </source>
</evidence>
<gene>
    <name evidence="2" type="ORF">LCGC14_2095340</name>
</gene>
<protein>
    <submittedName>
        <fullName evidence="2">Uncharacterized protein</fullName>
    </submittedName>
</protein>
<name>A0A0F9EBH5_9ZZZZ</name>
<sequence length="38" mass="4110">MAGRAPVTIGVGIYKRGEPTKMQPNEVARKRAEANAIK</sequence>
<evidence type="ECO:0000256" key="1">
    <source>
        <dbReference type="SAM" id="MobiDB-lite"/>
    </source>
</evidence>
<feature type="non-terminal residue" evidence="2">
    <location>
        <position position="38"/>
    </location>
</feature>
<dbReference type="EMBL" id="LAZR01025607">
    <property type="protein sequence ID" value="KKL71393.1"/>
    <property type="molecule type" value="Genomic_DNA"/>
</dbReference>
<feature type="region of interest" description="Disordered" evidence="1">
    <location>
        <begin position="17"/>
        <end position="38"/>
    </location>
</feature>
<comment type="caution">
    <text evidence="2">The sequence shown here is derived from an EMBL/GenBank/DDBJ whole genome shotgun (WGS) entry which is preliminary data.</text>
</comment>
<proteinExistence type="predicted"/>
<dbReference type="AlphaFoldDB" id="A0A0F9EBH5"/>
<accession>A0A0F9EBH5</accession>